<evidence type="ECO:0000313" key="2">
    <source>
        <dbReference type="EMBL" id="RMB62156.1"/>
    </source>
</evidence>
<sequence>MGWSRTWLGAAPVPITLNLAYPFNGRWLTQNSPANRVPSHGTTLYASTFAIDFVPVDDSGRTAPLTLASLVYPEPAARFPGFGRSVLAPVDGIIVALHDSEPDHAAFRGLPSIRYALTQARRAAAGWLALAGNHVMIRTHNGSVVALCHLQHHSVRVRTGQRVDAGQLLAGCGNTGNSTEPHLHLQAISGVDVMSASALSITFPGGLPRNGTIIDAQ</sequence>
<evidence type="ECO:0000313" key="3">
    <source>
        <dbReference type="Proteomes" id="UP000275256"/>
    </source>
</evidence>
<dbReference type="CDD" id="cd12797">
    <property type="entry name" value="M23_peptidase"/>
    <property type="match status" value="1"/>
</dbReference>
<dbReference type="InterPro" id="IPR011055">
    <property type="entry name" value="Dup_hybrid_motif"/>
</dbReference>
<feature type="domain" description="M23ase beta-sheet core" evidence="1">
    <location>
        <begin position="123"/>
        <end position="187"/>
    </location>
</feature>
<dbReference type="PANTHER" id="PTHR21666">
    <property type="entry name" value="PEPTIDASE-RELATED"/>
    <property type="match status" value="1"/>
</dbReference>
<dbReference type="AlphaFoldDB" id="A0A3M0GXQ3"/>
<proteinExistence type="predicted"/>
<reference evidence="2 3" key="1">
    <citation type="submission" date="2018-10" db="EMBL/GenBank/DDBJ databases">
        <title>Tessaracoccus antarcticuss sp. nov., isolated from sediment.</title>
        <authorList>
            <person name="Zhou L.Y."/>
            <person name="Du Z.J."/>
        </authorList>
    </citation>
    <scope>NUCLEOTIDE SEQUENCE [LARGE SCALE GENOMIC DNA]</scope>
    <source>
        <strain evidence="2 3">JDX10</strain>
    </source>
</reference>
<dbReference type="Proteomes" id="UP000275256">
    <property type="component" value="Unassembled WGS sequence"/>
</dbReference>
<accession>A0A3M0GXQ3</accession>
<comment type="caution">
    <text evidence="2">The sequence shown here is derived from an EMBL/GenBank/DDBJ whole genome shotgun (WGS) entry which is preliminary data.</text>
</comment>
<dbReference type="OrthoDB" id="9809488at2"/>
<organism evidence="2 3">
    <name type="scientific">Tessaracoccus antarcticus</name>
    <dbReference type="NCBI Taxonomy" id="2479848"/>
    <lineage>
        <taxon>Bacteria</taxon>
        <taxon>Bacillati</taxon>
        <taxon>Actinomycetota</taxon>
        <taxon>Actinomycetes</taxon>
        <taxon>Propionibacteriales</taxon>
        <taxon>Propionibacteriaceae</taxon>
        <taxon>Tessaracoccus</taxon>
    </lineage>
</organism>
<keyword evidence="3" id="KW-1185">Reference proteome</keyword>
<dbReference type="Pfam" id="PF01551">
    <property type="entry name" value="Peptidase_M23"/>
    <property type="match status" value="1"/>
</dbReference>
<dbReference type="InterPro" id="IPR016047">
    <property type="entry name" value="M23ase_b-sheet_dom"/>
</dbReference>
<dbReference type="InterPro" id="IPR050570">
    <property type="entry name" value="Cell_wall_metabolism_enzyme"/>
</dbReference>
<dbReference type="SUPFAM" id="SSF51261">
    <property type="entry name" value="Duplicated hybrid motif"/>
    <property type="match status" value="1"/>
</dbReference>
<gene>
    <name evidence="2" type="ORF">EAX62_06210</name>
</gene>
<dbReference type="PANTHER" id="PTHR21666:SF270">
    <property type="entry name" value="MUREIN HYDROLASE ACTIVATOR ENVC"/>
    <property type="match status" value="1"/>
</dbReference>
<protein>
    <submittedName>
        <fullName evidence="2">M23 family peptidase</fullName>
    </submittedName>
</protein>
<dbReference type="EMBL" id="REFW01000001">
    <property type="protein sequence ID" value="RMB62156.1"/>
    <property type="molecule type" value="Genomic_DNA"/>
</dbReference>
<dbReference type="Gene3D" id="2.70.70.10">
    <property type="entry name" value="Glucose Permease (Domain IIA)"/>
    <property type="match status" value="1"/>
</dbReference>
<evidence type="ECO:0000259" key="1">
    <source>
        <dbReference type="Pfam" id="PF01551"/>
    </source>
</evidence>
<dbReference type="GO" id="GO:0004222">
    <property type="term" value="F:metalloendopeptidase activity"/>
    <property type="evidence" value="ECO:0007669"/>
    <property type="project" value="TreeGrafter"/>
</dbReference>
<name>A0A3M0GXQ3_9ACTN</name>